<name>A0A0G1TXS2_9BACT</name>
<dbReference type="Proteomes" id="UP000034772">
    <property type="component" value="Unassembled WGS sequence"/>
</dbReference>
<proteinExistence type="predicted"/>
<reference evidence="1 2" key="1">
    <citation type="journal article" date="2015" name="Nature">
        <title>rRNA introns, odd ribosomes, and small enigmatic genomes across a large radiation of phyla.</title>
        <authorList>
            <person name="Brown C.T."/>
            <person name="Hug L.A."/>
            <person name="Thomas B.C."/>
            <person name="Sharon I."/>
            <person name="Castelle C.J."/>
            <person name="Singh A."/>
            <person name="Wilkins M.J."/>
            <person name="Williams K.H."/>
            <person name="Banfield J.F."/>
        </authorList>
    </citation>
    <scope>NUCLEOTIDE SEQUENCE [LARGE SCALE GENOMIC DNA]</scope>
</reference>
<dbReference type="GO" id="GO:0016788">
    <property type="term" value="F:hydrolase activity, acting on ester bonds"/>
    <property type="evidence" value="ECO:0007669"/>
    <property type="project" value="InterPro"/>
</dbReference>
<sequence length="50" mass="5398">MPAPHRAGCGVKNTPQSVTIVAQSIAKIKNLSESDVAKQTTDNAQRLFKF</sequence>
<dbReference type="InterPro" id="IPR032466">
    <property type="entry name" value="Metal_Hydrolase"/>
</dbReference>
<evidence type="ECO:0000313" key="2">
    <source>
        <dbReference type="Proteomes" id="UP000034772"/>
    </source>
</evidence>
<dbReference type="SUPFAM" id="SSF51556">
    <property type="entry name" value="Metallo-dependent hydrolases"/>
    <property type="match status" value="1"/>
</dbReference>
<dbReference type="Gene3D" id="3.20.20.140">
    <property type="entry name" value="Metal-dependent hydrolases"/>
    <property type="match status" value="1"/>
</dbReference>
<accession>A0A0G1TXS2</accession>
<protein>
    <submittedName>
        <fullName evidence="1">TatD deoxyribonuclease</fullName>
    </submittedName>
</protein>
<dbReference type="Pfam" id="PF01026">
    <property type="entry name" value="TatD_DNase"/>
    <property type="match status" value="1"/>
</dbReference>
<organism evidence="1 2">
    <name type="scientific">Candidatus Beckwithbacteria bacterium GW2011_GWC2_47_9</name>
    <dbReference type="NCBI Taxonomy" id="1618373"/>
    <lineage>
        <taxon>Bacteria</taxon>
        <taxon>Candidatus Beckwithiibacteriota</taxon>
    </lineage>
</organism>
<comment type="caution">
    <text evidence="1">The sequence shown here is derived from an EMBL/GenBank/DDBJ whole genome shotgun (WGS) entry which is preliminary data.</text>
</comment>
<dbReference type="EMBL" id="LCOZ01000042">
    <property type="protein sequence ID" value="KKU86601.1"/>
    <property type="molecule type" value="Genomic_DNA"/>
</dbReference>
<dbReference type="AlphaFoldDB" id="A0A0G1TXS2"/>
<evidence type="ECO:0000313" key="1">
    <source>
        <dbReference type="EMBL" id="KKU86601.1"/>
    </source>
</evidence>
<gene>
    <name evidence="1" type="ORF">UY17_C0042G0005</name>
</gene>
<dbReference type="InterPro" id="IPR001130">
    <property type="entry name" value="TatD-like"/>
</dbReference>